<accession>A0A3N2PX69</accession>
<evidence type="ECO:0000313" key="2">
    <source>
        <dbReference type="Proteomes" id="UP000272025"/>
    </source>
</evidence>
<proteinExistence type="predicted"/>
<organism evidence="1 2">
    <name type="scientific">Sodiomyces alkalinus (strain CBS 110278 / VKM F-3762 / F11)</name>
    <name type="common">Alkaliphilic filamentous fungus</name>
    <dbReference type="NCBI Taxonomy" id="1314773"/>
    <lineage>
        <taxon>Eukaryota</taxon>
        <taxon>Fungi</taxon>
        <taxon>Dikarya</taxon>
        <taxon>Ascomycota</taxon>
        <taxon>Pezizomycotina</taxon>
        <taxon>Sordariomycetes</taxon>
        <taxon>Hypocreomycetidae</taxon>
        <taxon>Glomerellales</taxon>
        <taxon>Plectosphaerellaceae</taxon>
        <taxon>Sodiomyces</taxon>
    </lineage>
</organism>
<dbReference type="EMBL" id="ML119054">
    <property type="protein sequence ID" value="ROT39068.1"/>
    <property type="molecule type" value="Genomic_DNA"/>
</dbReference>
<dbReference type="GeneID" id="39578287"/>
<dbReference type="OrthoDB" id="3650524at2759"/>
<name>A0A3N2PX69_SODAK</name>
<keyword evidence="2" id="KW-1185">Reference proteome</keyword>
<sequence>MTTTRETSRATKAFLAKFRRRKHTIYSKLRDIHEDCNAEVYLAIRYRGKFYCFAALDDTNFPPPVSEILGVLRVYSKPTPFSSPGSFFNPPENLAPDTIEWKTLI</sequence>
<dbReference type="Proteomes" id="UP000272025">
    <property type="component" value="Unassembled WGS sequence"/>
</dbReference>
<evidence type="ECO:0000313" key="1">
    <source>
        <dbReference type="EMBL" id="ROT39068.1"/>
    </source>
</evidence>
<protein>
    <recommendedName>
        <fullName evidence="3">MADS-box domain-containing protein</fullName>
    </recommendedName>
</protein>
<dbReference type="AlphaFoldDB" id="A0A3N2PX69"/>
<gene>
    <name evidence="1" type="ORF">SODALDRAFT_323540</name>
</gene>
<dbReference type="RefSeq" id="XP_028466874.1">
    <property type="nucleotide sequence ID" value="XM_028609809.1"/>
</dbReference>
<reference evidence="1 2" key="1">
    <citation type="journal article" date="2018" name="Mol. Ecol.">
        <title>The obligate alkalophilic soda-lake fungus Sodiomyces alkalinus has shifted to a protein diet.</title>
        <authorList>
            <person name="Grum-Grzhimaylo A.A."/>
            <person name="Falkoski D.L."/>
            <person name="van den Heuvel J."/>
            <person name="Valero-Jimenez C.A."/>
            <person name="Min B."/>
            <person name="Choi I.G."/>
            <person name="Lipzen A."/>
            <person name="Daum C.G."/>
            <person name="Aanen D.K."/>
            <person name="Tsang A."/>
            <person name="Henrissat B."/>
            <person name="Bilanenko E.N."/>
            <person name="de Vries R.P."/>
            <person name="van Kan J.A.L."/>
            <person name="Grigoriev I.V."/>
            <person name="Debets A.J.M."/>
        </authorList>
    </citation>
    <scope>NUCLEOTIDE SEQUENCE [LARGE SCALE GENOMIC DNA]</scope>
    <source>
        <strain evidence="1 2">F11</strain>
    </source>
</reference>
<evidence type="ECO:0008006" key="3">
    <source>
        <dbReference type="Google" id="ProtNLM"/>
    </source>
</evidence>